<evidence type="ECO:0000313" key="2">
    <source>
        <dbReference type="Proteomes" id="UP000192656"/>
    </source>
</evidence>
<reference evidence="1 2" key="1">
    <citation type="submission" date="2017-04" db="EMBL/GenBank/DDBJ databases">
        <authorList>
            <person name="Afonso C.L."/>
            <person name="Miller P.J."/>
            <person name="Scott M.A."/>
            <person name="Spackman E."/>
            <person name="Goraichik I."/>
            <person name="Dimitrov K.M."/>
            <person name="Suarez D.L."/>
            <person name="Swayne D.E."/>
        </authorList>
    </citation>
    <scope>NUCLEOTIDE SEQUENCE [LARGE SCALE GENOMIC DNA]</scope>
    <source>
        <strain evidence="1 2">CGMCC 1.10972</strain>
    </source>
</reference>
<gene>
    <name evidence="1" type="ORF">SAMN06297251_10122</name>
</gene>
<organism evidence="1 2">
    <name type="scientific">Fulvimarina manganoxydans</name>
    <dbReference type="NCBI Taxonomy" id="937218"/>
    <lineage>
        <taxon>Bacteria</taxon>
        <taxon>Pseudomonadati</taxon>
        <taxon>Pseudomonadota</taxon>
        <taxon>Alphaproteobacteria</taxon>
        <taxon>Hyphomicrobiales</taxon>
        <taxon>Aurantimonadaceae</taxon>
        <taxon>Fulvimarina</taxon>
    </lineage>
</organism>
<protein>
    <submittedName>
        <fullName evidence="1">Uncharacterized protein</fullName>
    </submittedName>
</protein>
<proteinExistence type="predicted"/>
<dbReference type="RefSeq" id="WP_139798128.1">
    <property type="nucleotide sequence ID" value="NZ_FWXR01000001.1"/>
</dbReference>
<name>A0A1W1Y9E0_9HYPH</name>
<keyword evidence="2" id="KW-1185">Reference proteome</keyword>
<evidence type="ECO:0000313" key="1">
    <source>
        <dbReference type="EMBL" id="SMC32358.1"/>
    </source>
</evidence>
<dbReference type="EMBL" id="FWXR01000001">
    <property type="protein sequence ID" value="SMC32358.1"/>
    <property type="molecule type" value="Genomic_DNA"/>
</dbReference>
<accession>A0A1W1Y9E0</accession>
<dbReference type="AlphaFoldDB" id="A0A1W1Y9E0"/>
<dbReference type="Proteomes" id="UP000192656">
    <property type="component" value="Unassembled WGS sequence"/>
</dbReference>
<sequence length="129" mass="14482">MVDASWSNRPLPRMEFGLFTDEAGAPEWRAIRAIADLEAAAATSKATLNEIRSRGAVAPAGASRQVRRRLERNGGRDAGYLGAVDRAKRDLRNAEDDLRDEKLRRAGVVEKPTLVRPSMNIWQRWQREA</sequence>
<dbReference type="STRING" id="937218.SAMN06297251_10122"/>